<dbReference type="InterPro" id="IPR052742">
    <property type="entry name" value="Mito_N-acetyltransferase"/>
</dbReference>
<evidence type="ECO:0000313" key="3">
    <source>
        <dbReference type="Proteomes" id="UP000824118"/>
    </source>
</evidence>
<dbReference type="PANTHER" id="PTHR43138">
    <property type="entry name" value="ACETYLTRANSFERASE, GNAT FAMILY"/>
    <property type="match status" value="1"/>
</dbReference>
<feature type="domain" description="N-acetyltransferase" evidence="1">
    <location>
        <begin position="21"/>
        <end position="180"/>
    </location>
</feature>
<dbReference type="Proteomes" id="UP000824118">
    <property type="component" value="Unassembled WGS sequence"/>
</dbReference>
<dbReference type="Gene3D" id="3.40.630.30">
    <property type="match status" value="1"/>
</dbReference>
<gene>
    <name evidence="2" type="ORF">IAD22_01240</name>
</gene>
<proteinExistence type="predicted"/>
<protein>
    <submittedName>
        <fullName evidence="2">GNAT family N-acetyltransferase</fullName>
    </submittedName>
</protein>
<reference evidence="2" key="2">
    <citation type="journal article" date="2021" name="PeerJ">
        <title>Extensive microbial diversity within the chicken gut microbiome revealed by metagenomics and culture.</title>
        <authorList>
            <person name="Gilroy R."/>
            <person name="Ravi A."/>
            <person name="Getino M."/>
            <person name="Pursley I."/>
            <person name="Horton D.L."/>
            <person name="Alikhan N.F."/>
            <person name="Baker D."/>
            <person name="Gharbi K."/>
            <person name="Hall N."/>
            <person name="Watson M."/>
            <person name="Adriaenssens E.M."/>
            <person name="Foster-Nyarko E."/>
            <person name="Jarju S."/>
            <person name="Secka A."/>
            <person name="Antonio M."/>
            <person name="Oren A."/>
            <person name="Chaudhuri R.R."/>
            <person name="La Ragione R."/>
            <person name="Hildebrand F."/>
            <person name="Pallen M.J."/>
        </authorList>
    </citation>
    <scope>NUCLEOTIDE SEQUENCE</scope>
    <source>
        <strain evidence="2">ChiGjej1B1-1684</strain>
    </source>
</reference>
<dbReference type="EMBL" id="DVNG01000018">
    <property type="protein sequence ID" value="HIU49624.1"/>
    <property type="molecule type" value="Genomic_DNA"/>
</dbReference>
<accession>A0A9D1S711</accession>
<dbReference type="SUPFAM" id="SSF55729">
    <property type="entry name" value="Acyl-CoA N-acyltransferases (Nat)"/>
    <property type="match status" value="1"/>
</dbReference>
<dbReference type="AlphaFoldDB" id="A0A9D1S711"/>
<evidence type="ECO:0000259" key="1">
    <source>
        <dbReference type="PROSITE" id="PS51186"/>
    </source>
</evidence>
<reference evidence="2" key="1">
    <citation type="submission" date="2020-10" db="EMBL/GenBank/DDBJ databases">
        <authorList>
            <person name="Gilroy R."/>
        </authorList>
    </citation>
    <scope>NUCLEOTIDE SEQUENCE</scope>
    <source>
        <strain evidence="2">ChiGjej1B1-1684</strain>
    </source>
</reference>
<name>A0A9D1S711_9FIRM</name>
<comment type="caution">
    <text evidence="2">The sequence shown here is derived from an EMBL/GenBank/DDBJ whole genome shotgun (WGS) entry which is preliminary data.</text>
</comment>
<dbReference type="PANTHER" id="PTHR43138:SF1">
    <property type="entry name" value="N-ACETYLTRANSFERASE ACA1"/>
    <property type="match status" value="1"/>
</dbReference>
<dbReference type="GO" id="GO:0016747">
    <property type="term" value="F:acyltransferase activity, transferring groups other than amino-acyl groups"/>
    <property type="evidence" value="ECO:0007669"/>
    <property type="project" value="InterPro"/>
</dbReference>
<sequence>MINNIKLKRKEVLKLTQNENYKIIPYEEKYLKDAAAIWNEVVEEQNSFPQNVPFTETEADEFFKSQTRTACLFEDGKMVGIYILHPKNAGNCGHIANCSYGLTKSARGKGLGRLLVEDSITEGQKAGFRGIQFNAVVSTNYAAIKLYQRLGFKILATVPGGYKNPDGTYTDTYIMFKELI</sequence>
<evidence type="ECO:0000313" key="2">
    <source>
        <dbReference type="EMBL" id="HIU49624.1"/>
    </source>
</evidence>
<dbReference type="PROSITE" id="PS51186">
    <property type="entry name" value="GNAT"/>
    <property type="match status" value="1"/>
</dbReference>
<dbReference type="InterPro" id="IPR000182">
    <property type="entry name" value="GNAT_dom"/>
</dbReference>
<dbReference type="Pfam" id="PF00583">
    <property type="entry name" value="Acetyltransf_1"/>
    <property type="match status" value="1"/>
</dbReference>
<organism evidence="2 3">
    <name type="scientific">Candidatus Limousia pullorum</name>
    <dbReference type="NCBI Taxonomy" id="2840860"/>
    <lineage>
        <taxon>Bacteria</taxon>
        <taxon>Bacillati</taxon>
        <taxon>Bacillota</taxon>
        <taxon>Clostridia</taxon>
        <taxon>Eubacteriales</taxon>
        <taxon>Oscillospiraceae</taxon>
        <taxon>Oscillospiraceae incertae sedis</taxon>
        <taxon>Candidatus Limousia</taxon>
    </lineage>
</organism>
<dbReference type="InterPro" id="IPR016181">
    <property type="entry name" value="Acyl_CoA_acyltransferase"/>
</dbReference>
<dbReference type="CDD" id="cd04301">
    <property type="entry name" value="NAT_SF"/>
    <property type="match status" value="1"/>
</dbReference>